<dbReference type="AlphaFoldDB" id="A0A7D9LE87"/>
<evidence type="ECO:0000313" key="2">
    <source>
        <dbReference type="Proteomes" id="UP001152795"/>
    </source>
</evidence>
<proteinExistence type="predicted"/>
<keyword evidence="2" id="KW-1185">Reference proteome</keyword>
<feature type="non-terminal residue" evidence="1">
    <location>
        <position position="1"/>
    </location>
</feature>
<accession>A0A7D9LE87</accession>
<gene>
    <name evidence="1" type="ORF">PACLA_8A030969</name>
</gene>
<reference evidence="1" key="1">
    <citation type="submission" date="2020-04" db="EMBL/GenBank/DDBJ databases">
        <authorList>
            <person name="Alioto T."/>
            <person name="Alioto T."/>
            <person name="Gomez Garrido J."/>
        </authorList>
    </citation>
    <scope>NUCLEOTIDE SEQUENCE</scope>
    <source>
        <strain evidence="1">A484AB</strain>
    </source>
</reference>
<evidence type="ECO:0000313" key="1">
    <source>
        <dbReference type="EMBL" id="CAB4031096.1"/>
    </source>
</evidence>
<protein>
    <submittedName>
        <fullName evidence="1">Uncharacterized protein</fullName>
    </submittedName>
</protein>
<comment type="caution">
    <text evidence="1">The sequence shown here is derived from an EMBL/GenBank/DDBJ whole genome shotgun (WGS) entry which is preliminary data.</text>
</comment>
<name>A0A7D9LE87_PARCT</name>
<dbReference type="EMBL" id="CACRXK020017358">
    <property type="protein sequence ID" value="CAB4031096.1"/>
    <property type="molecule type" value="Genomic_DNA"/>
</dbReference>
<dbReference type="Proteomes" id="UP001152795">
    <property type="component" value="Unassembled WGS sequence"/>
</dbReference>
<organism evidence="1 2">
    <name type="scientific">Paramuricea clavata</name>
    <name type="common">Red gorgonian</name>
    <name type="synonym">Violescent sea-whip</name>
    <dbReference type="NCBI Taxonomy" id="317549"/>
    <lineage>
        <taxon>Eukaryota</taxon>
        <taxon>Metazoa</taxon>
        <taxon>Cnidaria</taxon>
        <taxon>Anthozoa</taxon>
        <taxon>Octocorallia</taxon>
        <taxon>Malacalcyonacea</taxon>
        <taxon>Plexauridae</taxon>
        <taxon>Paramuricea</taxon>
    </lineage>
</organism>
<sequence length="127" mass="14336">YLTMKVAIYLCFLALYLIKSCSAVRCVGRAVKNKRGESGTEMVSEEKVFDHAVLPSWSDCYSECRTLCQGNEGEWDGCMSFDVHAVFFRGSGTKKSLRCNCYGFREEEPTLVDADTNFQHFKCSPSI</sequence>